<name>A0A133UYU2_9EURY</name>
<dbReference type="EMBL" id="LHXV01000094">
    <property type="protein sequence ID" value="KXA99351.1"/>
    <property type="molecule type" value="Genomic_DNA"/>
</dbReference>
<reference evidence="2 3" key="1">
    <citation type="journal article" date="2016" name="Sci. Rep.">
        <title>Metabolic traits of an uncultured archaeal lineage -MSBL1- from brine pools of the Red Sea.</title>
        <authorList>
            <person name="Mwirichia R."/>
            <person name="Alam I."/>
            <person name="Rashid M."/>
            <person name="Vinu M."/>
            <person name="Ba-Alawi W."/>
            <person name="Anthony Kamau A."/>
            <person name="Kamanda Ngugi D."/>
            <person name="Goker M."/>
            <person name="Klenk H.P."/>
            <person name="Bajic V."/>
            <person name="Stingl U."/>
        </authorList>
    </citation>
    <scope>NUCLEOTIDE SEQUENCE [LARGE SCALE GENOMIC DNA]</scope>
    <source>
        <strain evidence="2">SCGC-AAA259O05</strain>
    </source>
</reference>
<comment type="caution">
    <text evidence="2">The sequence shown here is derived from an EMBL/GenBank/DDBJ whole genome shotgun (WGS) entry which is preliminary data.</text>
</comment>
<sequence length="69" mass="7963">MSSFTVFGKTEVVEERASSWESINQKLLLQEGGSLTRKTQPKEGYPYKFTGRMGEVRNNKFGENQSRMR</sequence>
<feature type="region of interest" description="Disordered" evidence="1">
    <location>
        <begin position="34"/>
        <end position="69"/>
    </location>
</feature>
<gene>
    <name evidence="2" type="ORF">AKJ41_05595</name>
</gene>
<dbReference type="Proteomes" id="UP000070344">
    <property type="component" value="Unassembled WGS sequence"/>
</dbReference>
<evidence type="ECO:0000313" key="3">
    <source>
        <dbReference type="Proteomes" id="UP000070344"/>
    </source>
</evidence>
<evidence type="ECO:0000256" key="1">
    <source>
        <dbReference type="SAM" id="MobiDB-lite"/>
    </source>
</evidence>
<evidence type="ECO:0000313" key="2">
    <source>
        <dbReference type="EMBL" id="KXA99351.1"/>
    </source>
</evidence>
<organism evidence="2 3">
    <name type="scientific">candidate division MSBL1 archaeon SCGC-AAA259O05</name>
    <dbReference type="NCBI Taxonomy" id="1698271"/>
    <lineage>
        <taxon>Archaea</taxon>
        <taxon>Methanobacteriati</taxon>
        <taxon>Methanobacteriota</taxon>
        <taxon>candidate division MSBL1</taxon>
    </lineage>
</organism>
<dbReference type="AlphaFoldDB" id="A0A133UYU2"/>
<proteinExistence type="predicted"/>
<accession>A0A133UYU2</accession>
<protein>
    <submittedName>
        <fullName evidence="2">Uncharacterized protein</fullName>
    </submittedName>
</protein>
<keyword evidence="3" id="KW-1185">Reference proteome</keyword>